<dbReference type="GO" id="GO:0005615">
    <property type="term" value="C:extracellular space"/>
    <property type="evidence" value="ECO:0007669"/>
    <property type="project" value="TreeGrafter"/>
</dbReference>
<dbReference type="InterPro" id="IPR022398">
    <property type="entry name" value="Peptidase_S8_His-AS"/>
</dbReference>
<evidence type="ECO:0000313" key="11">
    <source>
        <dbReference type="Proteomes" id="UP000193920"/>
    </source>
</evidence>
<evidence type="ECO:0000313" key="10">
    <source>
        <dbReference type="EMBL" id="ORY25602.1"/>
    </source>
</evidence>
<evidence type="ECO:0000256" key="2">
    <source>
        <dbReference type="ARBA" id="ARBA00022670"/>
    </source>
</evidence>
<dbReference type="STRING" id="1754190.A0A1Y2ASS8"/>
<dbReference type="InterPro" id="IPR015500">
    <property type="entry name" value="Peptidase_S8_subtilisin-rel"/>
</dbReference>
<reference evidence="10 11" key="1">
    <citation type="submission" date="2016-08" db="EMBL/GenBank/DDBJ databases">
        <title>A Parts List for Fungal Cellulosomes Revealed by Comparative Genomics.</title>
        <authorList>
            <consortium name="DOE Joint Genome Institute"/>
            <person name="Haitjema C.H."/>
            <person name="Gilmore S.P."/>
            <person name="Henske J.K."/>
            <person name="Solomon K.V."/>
            <person name="De Groot R."/>
            <person name="Kuo A."/>
            <person name="Mondo S.J."/>
            <person name="Salamov A.A."/>
            <person name="Labutti K."/>
            <person name="Zhao Z."/>
            <person name="Chiniquy J."/>
            <person name="Barry K."/>
            <person name="Brewer H.M."/>
            <person name="Purvine S.O."/>
            <person name="Wright A.T."/>
            <person name="Boxma B."/>
            <person name="Van Alen T."/>
            <person name="Hackstein J.H."/>
            <person name="Baker S.E."/>
            <person name="Grigoriev I.V."/>
            <person name="O'Malley M.A."/>
        </authorList>
    </citation>
    <scope>NUCLEOTIDE SEQUENCE [LARGE SCALE GENOMIC DNA]</scope>
    <source>
        <strain evidence="10 11">G1</strain>
    </source>
</reference>
<name>A0A1Y2ASS8_9FUNG</name>
<dbReference type="Pfam" id="PF05922">
    <property type="entry name" value="Inhibitor_I9"/>
    <property type="match status" value="1"/>
</dbReference>
<evidence type="ECO:0000256" key="4">
    <source>
        <dbReference type="ARBA" id="ARBA00022825"/>
    </source>
</evidence>
<dbReference type="Proteomes" id="UP000193920">
    <property type="component" value="Unassembled WGS sequence"/>
</dbReference>
<dbReference type="CDD" id="cd04077">
    <property type="entry name" value="Peptidases_S8_PCSK9_ProteinaseK_like"/>
    <property type="match status" value="1"/>
</dbReference>
<sequence>MDLRNLLLIQAIIISFFLVTLYVLLLKIEAIEEGKLIESLEDNKFNFDENKKENNIGVIKNQYIVVLRDNATFIDEFTRTNWIKRAVDENNGSYSKIIHYYSFPKDVGWNTPSESMRILKKKNYENIESFKGFAAKLSPDMYEYFVRHPSVRLVESDEYVKLDDIVENEGTDDKISLKIKESFEDNNNNNANDHNGISGSSYVYKIKSSLNLSRLINRKPVTSTNNAYYKFSYESAYDVFVYVIDTGVNVDHTDFIDKLGYDTVNKNRVIIGKNFVTDETTSDLNGHGTHVAGIIGSTTWGVAKRVNIVSVKVMNKNGSGKWSDIIASIEWSRNHLFSQTTSKKGVLNISLSGSVKESANSAIRAAISQGIHVSVAAGNNGKEACAFSPASASAYGAVVVGSIGNDDSYSKFSNYGKCVSIFAPGYKITSTSNVSNTGSKEMSGTSMAAPHVAGVMALILSAKDMSPKELYNTLISEASSDYIKNLDSNSPNKIVYIPNYAIVSRCNPLDPNDCISTLNTDYTENIDDEDYFSKIKTHKTILNSDYIVLQQ</sequence>
<dbReference type="Pfam" id="PF00082">
    <property type="entry name" value="Peptidase_S8"/>
    <property type="match status" value="1"/>
</dbReference>
<feature type="active site" description="Charge relay system" evidence="5">
    <location>
        <position position="245"/>
    </location>
</feature>
<dbReference type="GO" id="GO:0004252">
    <property type="term" value="F:serine-type endopeptidase activity"/>
    <property type="evidence" value="ECO:0007669"/>
    <property type="project" value="UniProtKB-UniRule"/>
</dbReference>
<comment type="similarity">
    <text evidence="1 5 6">Belongs to the peptidase S8 family.</text>
</comment>
<comment type="caution">
    <text evidence="10">The sequence shown here is derived from an EMBL/GenBank/DDBJ whole genome shotgun (WGS) entry which is preliminary data.</text>
</comment>
<feature type="active site" description="Charge relay system" evidence="5">
    <location>
        <position position="287"/>
    </location>
</feature>
<gene>
    <name evidence="10" type="ORF">LY90DRAFT_674834</name>
</gene>
<dbReference type="GO" id="GO:0006508">
    <property type="term" value="P:proteolysis"/>
    <property type="evidence" value="ECO:0007669"/>
    <property type="project" value="UniProtKB-KW"/>
</dbReference>
<dbReference type="PROSITE" id="PS00136">
    <property type="entry name" value="SUBTILASE_ASP"/>
    <property type="match status" value="1"/>
</dbReference>
<dbReference type="InterPro" id="IPR050131">
    <property type="entry name" value="Peptidase_S8_subtilisin-like"/>
</dbReference>
<keyword evidence="7" id="KW-0472">Membrane</keyword>
<keyword evidence="7" id="KW-0812">Transmembrane</keyword>
<evidence type="ECO:0000256" key="1">
    <source>
        <dbReference type="ARBA" id="ARBA00011073"/>
    </source>
</evidence>
<feature type="domain" description="Peptidase S8/S53" evidence="8">
    <location>
        <begin position="239"/>
        <end position="484"/>
    </location>
</feature>
<evidence type="ECO:0000259" key="8">
    <source>
        <dbReference type="Pfam" id="PF00082"/>
    </source>
</evidence>
<dbReference type="InterPro" id="IPR000209">
    <property type="entry name" value="Peptidase_S8/S53_dom"/>
</dbReference>
<feature type="active site" description="Charge relay system" evidence="5">
    <location>
        <position position="446"/>
    </location>
</feature>
<dbReference type="PROSITE" id="PS00138">
    <property type="entry name" value="SUBTILASE_SER"/>
    <property type="match status" value="1"/>
</dbReference>
<dbReference type="InterPro" id="IPR034193">
    <property type="entry name" value="PCSK9_ProteinaseK-like"/>
</dbReference>
<dbReference type="FunFam" id="3.40.50.200:FF:000007">
    <property type="entry name" value="Subtilisin-like serine protease"/>
    <property type="match status" value="1"/>
</dbReference>
<dbReference type="AlphaFoldDB" id="A0A1Y2ASS8"/>
<keyword evidence="4 5" id="KW-0720">Serine protease</keyword>
<dbReference type="PROSITE" id="PS51892">
    <property type="entry name" value="SUBTILASE"/>
    <property type="match status" value="1"/>
</dbReference>
<keyword evidence="3 5" id="KW-0378">Hydrolase</keyword>
<keyword evidence="7" id="KW-1133">Transmembrane helix</keyword>
<evidence type="ECO:0000256" key="5">
    <source>
        <dbReference type="PROSITE-ProRule" id="PRU01240"/>
    </source>
</evidence>
<dbReference type="InterPro" id="IPR036852">
    <property type="entry name" value="Peptidase_S8/S53_dom_sf"/>
</dbReference>
<dbReference type="InterPro" id="IPR010259">
    <property type="entry name" value="S8pro/Inhibitor_I9"/>
</dbReference>
<evidence type="ECO:0000256" key="3">
    <source>
        <dbReference type="ARBA" id="ARBA00022801"/>
    </source>
</evidence>
<dbReference type="SUPFAM" id="SSF52743">
    <property type="entry name" value="Subtilisin-like"/>
    <property type="match status" value="1"/>
</dbReference>
<evidence type="ECO:0000256" key="6">
    <source>
        <dbReference type="RuleBase" id="RU003355"/>
    </source>
</evidence>
<feature type="domain" description="Inhibitor I9" evidence="9">
    <location>
        <begin position="62"/>
        <end position="162"/>
    </location>
</feature>
<dbReference type="EMBL" id="MCOG01000210">
    <property type="protein sequence ID" value="ORY25602.1"/>
    <property type="molecule type" value="Genomic_DNA"/>
</dbReference>
<dbReference type="OrthoDB" id="206201at2759"/>
<accession>A0A1Y2ASS8</accession>
<dbReference type="SUPFAM" id="SSF54897">
    <property type="entry name" value="Protease propeptides/inhibitors"/>
    <property type="match status" value="1"/>
</dbReference>
<proteinExistence type="inferred from homology"/>
<dbReference type="Gene3D" id="3.40.50.200">
    <property type="entry name" value="Peptidase S8/S53 domain"/>
    <property type="match status" value="1"/>
</dbReference>
<evidence type="ECO:0000259" key="9">
    <source>
        <dbReference type="Pfam" id="PF05922"/>
    </source>
</evidence>
<dbReference type="InterPro" id="IPR023828">
    <property type="entry name" value="Peptidase_S8_Ser-AS"/>
</dbReference>
<dbReference type="PANTHER" id="PTHR43806">
    <property type="entry name" value="PEPTIDASE S8"/>
    <property type="match status" value="1"/>
</dbReference>
<dbReference type="PANTHER" id="PTHR43806:SF11">
    <property type="entry name" value="CEREVISIN-RELATED"/>
    <property type="match status" value="1"/>
</dbReference>
<protein>
    <submittedName>
        <fullName evidence="10">Subtilisin-like protein</fullName>
    </submittedName>
</protein>
<feature type="transmembrane region" description="Helical" evidence="7">
    <location>
        <begin position="6"/>
        <end position="26"/>
    </location>
</feature>
<dbReference type="PRINTS" id="PR00723">
    <property type="entry name" value="SUBTILISIN"/>
</dbReference>
<evidence type="ECO:0000256" key="7">
    <source>
        <dbReference type="SAM" id="Phobius"/>
    </source>
</evidence>
<dbReference type="InterPro" id="IPR023827">
    <property type="entry name" value="Peptidase_S8_Asp-AS"/>
</dbReference>
<organism evidence="10 11">
    <name type="scientific">Neocallimastix californiae</name>
    <dbReference type="NCBI Taxonomy" id="1754190"/>
    <lineage>
        <taxon>Eukaryota</taxon>
        <taxon>Fungi</taxon>
        <taxon>Fungi incertae sedis</taxon>
        <taxon>Chytridiomycota</taxon>
        <taxon>Chytridiomycota incertae sedis</taxon>
        <taxon>Neocallimastigomycetes</taxon>
        <taxon>Neocallimastigales</taxon>
        <taxon>Neocallimastigaceae</taxon>
        <taxon>Neocallimastix</taxon>
    </lineage>
</organism>
<keyword evidence="11" id="KW-1185">Reference proteome</keyword>
<keyword evidence="2 5" id="KW-0645">Protease</keyword>
<dbReference type="PROSITE" id="PS00137">
    <property type="entry name" value="SUBTILASE_HIS"/>
    <property type="match status" value="1"/>
</dbReference>